<feature type="transmembrane region" description="Helical" evidence="1">
    <location>
        <begin position="262"/>
        <end position="282"/>
    </location>
</feature>
<dbReference type="EMBL" id="MGAL01000014">
    <property type="protein sequence ID" value="OGK48512.1"/>
    <property type="molecule type" value="Genomic_DNA"/>
</dbReference>
<dbReference type="AlphaFoldDB" id="A0A1F7IYR8"/>
<organism evidence="2 3">
    <name type="scientific">Candidatus Roizmanbacteria bacterium RIFCSPLOWO2_01_FULL_38_12</name>
    <dbReference type="NCBI Taxonomy" id="1802061"/>
    <lineage>
        <taxon>Bacteria</taxon>
        <taxon>Candidatus Roizmaniibacteriota</taxon>
    </lineage>
</organism>
<keyword evidence="1" id="KW-0812">Transmembrane</keyword>
<evidence type="ECO:0008006" key="4">
    <source>
        <dbReference type="Google" id="ProtNLM"/>
    </source>
</evidence>
<dbReference type="Proteomes" id="UP000177141">
    <property type="component" value="Unassembled WGS sequence"/>
</dbReference>
<evidence type="ECO:0000313" key="2">
    <source>
        <dbReference type="EMBL" id="OGK48512.1"/>
    </source>
</evidence>
<feature type="transmembrane region" description="Helical" evidence="1">
    <location>
        <begin position="324"/>
        <end position="342"/>
    </location>
</feature>
<comment type="caution">
    <text evidence="2">The sequence shown here is derived from an EMBL/GenBank/DDBJ whole genome shotgun (WGS) entry which is preliminary data.</text>
</comment>
<feature type="transmembrane region" description="Helical" evidence="1">
    <location>
        <begin position="12"/>
        <end position="33"/>
    </location>
</feature>
<sequence>MILMLKKIVTSYLILVFLFSIMIVICSLIPSSLLKENIGKSLITLKQEDLYETSGFPFRPILLDNYTDSVMLNIAYAVDSKRPIWSAFVNMRFGKTNTVNQITILDAFFNNDPNGIKYGYYRYWHGYLIFLRPLLLFFTYSHIRIIITLALYIAFIYFALLSLEKLGKKATVYFIVGLAAVDFFSVGKSMQYFSAFFIAIAGSIYALRTYKKDNHSYILFFVTGSLTSFFDLLTAPLVALGMLLITITLLEKKNNIVPYSAFWFLGYLLLWSSKWIIVQLFYSQNALASTLNQIVFRAVGKVDSEFSQFNAVRLNILQLIGYDWMNRIILTAFLCLAFIVLVKYFSFNRSKLKSLMPWITIFFIPYGWYLITANHSYVHTWFAYRSQFMSVLALLMIYDQFIDWPKFAKDIRAKVRKFWEK</sequence>
<proteinExistence type="predicted"/>
<dbReference type="STRING" id="1802061.A3A93_03555"/>
<feature type="transmembrane region" description="Helical" evidence="1">
    <location>
        <begin position="134"/>
        <end position="160"/>
    </location>
</feature>
<feature type="transmembrane region" description="Helical" evidence="1">
    <location>
        <begin position="217"/>
        <end position="250"/>
    </location>
</feature>
<protein>
    <recommendedName>
        <fullName evidence="4">Glycosyltransferase RgtA/B/C/D-like domain-containing protein</fullName>
    </recommendedName>
</protein>
<name>A0A1F7IYR8_9BACT</name>
<reference evidence="2 3" key="1">
    <citation type="journal article" date="2016" name="Nat. Commun.">
        <title>Thousands of microbial genomes shed light on interconnected biogeochemical processes in an aquifer system.</title>
        <authorList>
            <person name="Anantharaman K."/>
            <person name="Brown C.T."/>
            <person name="Hug L.A."/>
            <person name="Sharon I."/>
            <person name="Castelle C.J."/>
            <person name="Probst A.J."/>
            <person name="Thomas B.C."/>
            <person name="Singh A."/>
            <person name="Wilkins M.J."/>
            <person name="Karaoz U."/>
            <person name="Brodie E.L."/>
            <person name="Williams K.H."/>
            <person name="Hubbard S.S."/>
            <person name="Banfield J.F."/>
        </authorList>
    </citation>
    <scope>NUCLEOTIDE SEQUENCE [LARGE SCALE GENOMIC DNA]</scope>
</reference>
<keyword evidence="1" id="KW-1133">Transmembrane helix</keyword>
<accession>A0A1F7IYR8</accession>
<evidence type="ECO:0000256" key="1">
    <source>
        <dbReference type="SAM" id="Phobius"/>
    </source>
</evidence>
<feature type="transmembrane region" description="Helical" evidence="1">
    <location>
        <begin position="383"/>
        <end position="402"/>
    </location>
</feature>
<feature type="transmembrane region" description="Helical" evidence="1">
    <location>
        <begin position="354"/>
        <end position="371"/>
    </location>
</feature>
<gene>
    <name evidence="2" type="ORF">A3A93_03555</name>
</gene>
<feature type="transmembrane region" description="Helical" evidence="1">
    <location>
        <begin position="172"/>
        <end position="205"/>
    </location>
</feature>
<keyword evidence="1" id="KW-0472">Membrane</keyword>
<evidence type="ECO:0000313" key="3">
    <source>
        <dbReference type="Proteomes" id="UP000177141"/>
    </source>
</evidence>